<sequence>MRRVVVTGMGIVSCLGTDKASVLDALRQGRSGIKFKQEYADLGFRSHVAGSVDLDLDELVDRKLKRFMGDAAAYAYLSMQQAIEDSGLTEDQVSNVRTGLIAGSGGASSANQVEAADIMRDKGLRRVGPYRVTRTMGSTVSACLATPFKIKGVNYSISSACATSAHCIGNAMEMIQLGKQDVVFAGGGEEEHWTLSCLFDAMGALSTSYNETPDKASRAYDAKRDGFVIAGGGGMLVLEELEHAKARGARIYGELVGYGATSDGYDMVAPSGEGAIRCMQQAMAGLDGKIDYINTHGTSTPVGDVAELKAIRAVFGDDCPALSSTKSLTGHSLGATGVQEAIYSLLMMENNFISASANVEELDEAAAGLDIVTGKAREGVTLNRVLSNSFGFGGTNACLVFQRYQG</sequence>
<evidence type="ECO:0000256" key="10">
    <source>
        <dbReference type="ARBA" id="ARBA00023098"/>
    </source>
</evidence>
<evidence type="ECO:0000256" key="5">
    <source>
        <dbReference type="ARBA" id="ARBA00013191"/>
    </source>
</evidence>
<comment type="subunit">
    <text evidence="4">Homodimer.</text>
</comment>
<dbReference type="EC" id="2.3.1.41" evidence="5"/>
<evidence type="ECO:0000256" key="13">
    <source>
        <dbReference type="ARBA" id="ARBA00039450"/>
    </source>
</evidence>
<dbReference type="Proteomes" id="UP000182350">
    <property type="component" value="Unassembled WGS sequence"/>
</dbReference>
<keyword evidence="10" id="KW-0443">Lipid metabolism</keyword>
<proteinExistence type="inferred from homology"/>
<dbReference type="FunFam" id="3.40.47.10:FF:000006">
    <property type="entry name" value="3-oxoacyl-[acyl-carrier-protein] synthase I"/>
    <property type="match status" value="1"/>
</dbReference>
<evidence type="ECO:0000259" key="19">
    <source>
        <dbReference type="PROSITE" id="PS52004"/>
    </source>
</evidence>
<feature type="domain" description="Ketosynthase family 3 (KS3)" evidence="19">
    <location>
        <begin position="1"/>
        <end position="403"/>
    </location>
</feature>
<reference evidence="20 21" key="1">
    <citation type="submission" date="2016-11" db="EMBL/GenBank/DDBJ databases">
        <authorList>
            <person name="Jaros S."/>
            <person name="Januszkiewicz K."/>
            <person name="Wedrychowicz H."/>
        </authorList>
    </citation>
    <scope>NUCLEOTIDE SEQUENCE [LARGE SCALE GENOMIC DNA]</scope>
    <source>
        <strain evidence="20 21">DSM 21637</strain>
    </source>
</reference>
<dbReference type="SUPFAM" id="SSF53901">
    <property type="entry name" value="Thiolase-like"/>
    <property type="match status" value="2"/>
</dbReference>
<keyword evidence="6" id="KW-0963">Cytoplasm</keyword>
<keyword evidence="11" id="KW-0275">Fatty acid biosynthesis</keyword>
<dbReference type="UniPathway" id="UPA00094"/>
<evidence type="ECO:0000256" key="2">
    <source>
        <dbReference type="ARBA" id="ARBA00005194"/>
    </source>
</evidence>
<dbReference type="Gene3D" id="3.40.47.10">
    <property type="match status" value="2"/>
</dbReference>
<evidence type="ECO:0000256" key="8">
    <source>
        <dbReference type="ARBA" id="ARBA00022679"/>
    </source>
</evidence>
<evidence type="ECO:0000256" key="17">
    <source>
        <dbReference type="ARBA" id="ARBA00048506"/>
    </source>
</evidence>
<name>A0A1K1WVR3_9GAMM</name>
<dbReference type="NCBIfam" id="NF005935">
    <property type="entry name" value="PRK07967.1"/>
    <property type="match status" value="1"/>
</dbReference>
<evidence type="ECO:0000256" key="6">
    <source>
        <dbReference type="ARBA" id="ARBA00022490"/>
    </source>
</evidence>
<dbReference type="PROSITE" id="PS00606">
    <property type="entry name" value="KS3_1"/>
    <property type="match status" value="1"/>
</dbReference>
<dbReference type="Pfam" id="PF00109">
    <property type="entry name" value="ketoacyl-synt"/>
    <property type="match status" value="1"/>
</dbReference>
<evidence type="ECO:0000256" key="11">
    <source>
        <dbReference type="ARBA" id="ARBA00023160"/>
    </source>
</evidence>
<keyword evidence="7" id="KW-0444">Lipid biosynthesis</keyword>
<evidence type="ECO:0000256" key="4">
    <source>
        <dbReference type="ARBA" id="ARBA00011738"/>
    </source>
</evidence>
<dbReference type="EMBL" id="FPJW01000004">
    <property type="protein sequence ID" value="SFX40869.1"/>
    <property type="molecule type" value="Genomic_DNA"/>
</dbReference>
<evidence type="ECO:0000256" key="15">
    <source>
        <dbReference type="ARBA" id="ARBA00042143"/>
    </source>
</evidence>
<dbReference type="InterPro" id="IPR018201">
    <property type="entry name" value="Ketoacyl_synth_AS"/>
</dbReference>
<comment type="catalytic activity">
    <reaction evidence="16">
        <text>(3Z)-decenoyl-[ACP] + malonyl-[ACP] + H(+) = 3-oxo-(5Z)-dodecenoyl-[ACP] + holo-[ACP] + CO2</text>
        <dbReference type="Rhea" id="RHEA:54940"/>
        <dbReference type="Rhea" id="RHEA-COMP:9623"/>
        <dbReference type="Rhea" id="RHEA-COMP:9685"/>
        <dbReference type="Rhea" id="RHEA-COMP:9927"/>
        <dbReference type="Rhea" id="RHEA-COMP:14042"/>
        <dbReference type="ChEBI" id="CHEBI:15378"/>
        <dbReference type="ChEBI" id="CHEBI:16526"/>
        <dbReference type="ChEBI" id="CHEBI:64479"/>
        <dbReference type="ChEBI" id="CHEBI:78449"/>
        <dbReference type="ChEBI" id="CHEBI:78798"/>
        <dbReference type="ChEBI" id="CHEBI:138410"/>
    </reaction>
    <physiologicalReaction direction="left-to-right" evidence="16">
        <dbReference type="Rhea" id="RHEA:54941"/>
    </physiologicalReaction>
</comment>
<evidence type="ECO:0000256" key="14">
    <source>
        <dbReference type="ARBA" id="ARBA00041620"/>
    </source>
</evidence>
<evidence type="ECO:0000256" key="12">
    <source>
        <dbReference type="ARBA" id="ARBA00023315"/>
    </source>
</evidence>
<dbReference type="Pfam" id="PF02801">
    <property type="entry name" value="Ketoacyl-synt_C"/>
    <property type="match status" value="1"/>
</dbReference>
<dbReference type="GO" id="GO:0005829">
    <property type="term" value="C:cytosol"/>
    <property type="evidence" value="ECO:0007669"/>
    <property type="project" value="TreeGrafter"/>
</dbReference>
<organism evidence="20 21">
    <name type="scientific">Marinospirillum alkaliphilum DSM 21637</name>
    <dbReference type="NCBI Taxonomy" id="1122209"/>
    <lineage>
        <taxon>Bacteria</taxon>
        <taxon>Pseudomonadati</taxon>
        <taxon>Pseudomonadota</taxon>
        <taxon>Gammaproteobacteria</taxon>
        <taxon>Oceanospirillales</taxon>
        <taxon>Oceanospirillaceae</taxon>
        <taxon>Marinospirillum</taxon>
    </lineage>
</organism>
<dbReference type="InterPro" id="IPR000794">
    <property type="entry name" value="Beta-ketoacyl_synthase"/>
</dbReference>
<keyword evidence="21" id="KW-1185">Reference proteome</keyword>
<dbReference type="SMART" id="SM00825">
    <property type="entry name" value="PKS_KS"/>
    <property type="match status" value="1"/>
</dbReference>
<dbReference type="STRING" id="1122209.SAMN02745752_01579"/>
<dbReference type="InterPro" id="IPR014030">
    <property type="entry name" value="Ketoacyl_synth_N"/>
</dbReference>
<dbReference type="InterPro" id="IPR016039">
    <property type="entry name" value="Thiolase-like"/>
</dbReference>
<comment type="catalytic activity">
    <reaction evidence="17">
        <text>a fatty acyl-[ACP] + malonyl-[ACP] + H(+) = a 3-oxoacyl-[ACP] + holo-[ACP] + CO2</text>
        <dbReference type="Rhea" id="RHEA:22836"/>
        <dbReference type="Rhea" id="RHEA-COMP:9623"/>
        <dbReference type="Rhea" id="RHEA-COMP:9685"/>
        <dbReference type="Rhea" id="RHEA-COMP:9916"/>
        <dbReference type="Rhea" id="RHEA-COMP:14125"/>
        <dbReference type="ChEBI" id="CHEBI:15378"/>
        <dbReference type="ChEBI" id="CHEBI:16526"/>
        <dbReference type="ChEBI" id="CHEBI:64479"/>
        <dbReference type="ChEBI" id="CHEBI:78449"/>
        <dbReference type="ChEBI" id="CHEBI:78776"/>
        <dbReference type="ChEBI" id="CHEBI:138651"/>
        <dbReference type="EC" id="2.3.1.41"/>
    </reaction>
    <physiologicalReaction direction="left-to-right" evidence="17">
        <dbReference type="Rhea" id="RHEA:22837"/>
    </physiologicalReaction>
</comment>
<dbReference type="PANTHER" id="PTHR11712:SF306">
    <property type="entry name" value="3-OXOACYL-[ACYL-CARRIER-PROTEIN] SYNTHASE 1"/>
    <property type="match status" value="1"/>
</dbReference>
<keyword evidence="12" id="KW-0012">Acyltransferase</keyword>
<gene>
    <name evidence="20" type="ORF">SAMN02745752_01579</name>
</gene>
<keyword evidence="8 18" id="KW-0808">Transferase</keyword>
<protein>
    <recommendedName>
        <fullName evidence="13">3-oxoacyl-[acyl-carrier-protein] synthase 1</fullName>
        <ecNumber evidence="5">2.3.1.41</ecNumber>
    </recommendedName>
    <alternativeName>
        <fullName evidence="14">3-oxoacyl-[acyl-carrier-protein] synthase I</fullName>
    </alternativeName>
    <alternativeName>
        <fullName evidence="15">Beta-ketoacyl-ACP synthase I</fullName>
    </alternativeName>
</protein>
<dbReference type="GO" id="GO:0006633">
    <property type="term" value="P:fatty acid biosynthetic process"/>
    <property type="evidence" value="ECO:0007669"/>
    <property type="project" value="UniProtKB-UniPathway"/>
</dbReference>
<evidence type="ECO:0000256" key="9">
    <source>
        <dbReference type="ARBA" id="ARBA00022832"/>
    </source>
</evidence>
<evidence type="ECO:0000256" key="1">
    <source>
        <dbReference type="ARBA" id="ARBA00004496"/>
    </source>
</evidence>
<dbReference type="PANTHER" id="PTHR11712">
    <property type="entry name" value="POLYKETIDE SYNTHASE-RELATED"/>
    <property type="match status" value="1"/>
</dbReference>
<evidence type="ECO:0000256" key="7">
    <source>
        <dbReference type="ARBA" id="ARBA00022516"/>
    </source>
</evidence>
<dbReference type="NCBIfam" id="NF005589">
    <property type="entry name" value="PRK07314.1"/>
    <property type="match status" value="1"/>
</dbReference>
<accession>A0A1K1WVR3</accession>
<dbReference type="GO" id="GO:0004315">
    <property type="term" value="F:3-oxoacyl-[acyl-carrier-protein] synthase activity"/>
    <property type="evidence" value="ECO:0007669"/>
    <property type="project" value="UniProtKB-EC"/>
</dbReference>
<evidence type="ECO:0000313" key="20">
    <source>
        <dbReference type="EMBL" id="SFX40869.1"/>
    </source>
</evidence>
<dbReference type="InterPro" id="IPR020841">
    <property type="entry name" value="PKS_Beta-ketoAc_synthase_dom"/>
</dbReference>
<dbReference type="PROSITE" id="PS52004">
    <property type="entry name" value="KS3_2"/>
    <property type="match status" value="1"/>
</dbReference>
<dbReference type="FunFam" id="3.40.47.10:FF:000005">
    <property type="entry name" value="3-oxoacyl-[acyl-carrier-protein] synthase I"/>
    <property type="match status" value="1"/>
</dbReference>
<comment type="subcellular location">
    <subcellularLocation>
        <location evidence="1">Cytoplasm</location>
    </subcellularLocation>
</comment>
<evidence type="ECO:0000313" key="21">
    <source>
        <dbReference type="Proteomes" id="UP000182350"/>
    </source>
</evidence>
<comment type="similarity">
    <text evidence="3 18">Belongs to the thiolase-like superfamily. Beta-ketoacyl-ACP synthases family.</text>
</comment>
<keyword evidence="9" id="KW-0276">Fatty acid metabolism</keyword>
<dbReference type="OrthoDB" id="9808669at2"/>
<comment type="pathway">
    <text evidence="2">Lipid metabolism; fatty acid biosynthesis.</text>
</comment>
<evidence type="ECO:0000256" key="16">
    <source>
        <dbReference type="ARBA" id="ARBA00048121"/>
    </source>
</evidence>
<dbReference type="RefSeq" id="WP_072325809.1">
    <property type="nucleotide sequence ID" value="NZ_FPJW01000004.1"/>
</dbReference>
<dbReference type="CDD" id="cd00834">
    <property type="entry name" value="KAS_I_II"/>
    <property type="match status" value="1"/>
</dbReference>
<evidence type="ECO:0000256" key="3">
    <source>
        <dbReference type="ARBA" id="ARBA00008467"/>
    </source>
</evidence>
<dbReference type="AlphaFoldDB" id="A0A1K1WVR3"/>
<dbReference type="InterPro" id="IPR014031">
    <property type="entry name" value="Ketoacyl_synth_C"/>
</dbReference>
<evidence type="ECO:0000256" key="18">
    <source>
        <dbReference type="RuleBase" id="RU003694"/>
    </source>
</evidence>